<keyword evidence="3" id="KW-1185">Reference proteome</keyword>
<protein>
    <recommendedName>
        <fullName evidence="4">DUF4386 family protein</fullName>
    </recommendedName>
</protein>
<reference evidence="2 3" key="2">
    <citation type="submission" date="2023-10" db="EMBL/GenBank/DDBJ databases">
        <authorList>
            <person name="Han X.F."/>
        </authorList>
    </citation>
    <scope>NUCLEOTIDE SEQUENCE [LARGE SCALE GENOMIC DNA]</scope>
    <source>
        <strain evidence="2 3">KCTC 39840</strain>
    </source>
</reference>
<organism evidence="2 3">
    <name type="scientific">Conexibacter stalactiti</name>
    <dbReference type="NCBI Taxonomy" id="1940611"/>
    <lineage>
        <taxon>Bacteria</taxon>
        <taxon>Bacillati</taxon>
        <taxon>Actinomycetota</taxon>
        <taxon>Thermoleophilia</taxon>
        <taxon>Solirubrobacterales</taxon>
        <taxon>Conexibacteraceae</taxon>
        <taxon>Conexibacter</taxon>
    </lineage>
</organism>
<proteinExistence type="predicted"/>
<feature type="transmembrane region" description="Helical" evidence="1">
    <location>
        <begin position="51"/>
        <end position="75"/>
    </location>
</feature>
<comment type="caution">
    <text evidence="2">The sequence shown here is derived from an EMBL/GenBank/DDBJ whole genome shotgun (WGS) entry which is preliminary data.</text>
</comment>
<dbReference type="RefSeq" id="WP_318600578.1">
    <property type="nucleotide sequence ID" value="NZ_JAWSTH010000119.1"/>
</dbReference>
<keyword evidence="1" id="KW-1133">Transmembrane helix</keyword>
<evidence type="ECO:0000313" key="2">
    <source>
        <dbReference type="EMBL" id="MDW5598111.1"/>
    </source>
</evidence>
<name>A0ABU4HXR1_9ACTN</name>
<reference evidence="3" key="1">
    <citation type="submission" date="2023-07" db="EMBL/GenBank/DDBJ databases">
        <title>Conexibacter stalactiti sp. nov., isolated from stalactites in a lava cave and emended description of the genus Conexibacter.</title>
        <authorList>
            <person name="Lee S.D."/>
        </authorList>
    </citation>
    <scope>NUCLEOTIDE SEQUENCE [LARGE SCALE GENOMIC DNA]</scope>
    <source>
        <strain evidence="3">KCTC 39840</strain>
    </source>
</reference>
<feature type="transmembrane region" description="Helical" evidence="1">
    <location>
        <begin position="12"/>
        <end position="31"/>
    </location>
</feature>
<dbReference type="EMBL" id="JAWSTH010000119">
    <property type="protein sequence ID" value="MDW5598111.1"/>
    <property type="molecule type" value="Genomic_DNA"/>
</dbReference>
<feature type="transmembrane region" description="Helical" evidence="1">
    <location>
        <begin position="135"/>
        <end position="156"/>
    </location>
</feature>
<keyword evidence="1" id="KW-0472">Membrane</keyword>
<evidence type="ECO:0008006" key="4">
    <source>
        <dbReference type="Google" id="ProtNLM"/>
    </source>
</evidence>
<feature type="transmembrane region" description="Helical" evidence="1">
    <location>
        <begin position="163"/>
        <end position="180"/>
    </location>
</feature>
<evidence type="ECO:0000313" key="3">
    <source>
        <dbReference type="Proteomes" id="UP001284601"/>
    </source>
</evidence>
<evidence type="ECO:0000256" key="1">
    <source>
        <dbReference type="SAM" id="Phobius"/>
    </source>
</evidence>
<keyword evidence="1" id="KW-0812">Transmembrane</keyword>
<dbReference type="Proteomes" id="UP001284601">
    <property type="component" value="Unassembled WGS sequence"/>
</dbReference>
<feature type="transmembrane region" description="Helical" evidence="1">
    <location>
        <begin position="186"/>
        <end position="205"/>
    </location>
</feature>
<accession>A0ABU4HXR1</accession>
<feature type="transmembrane region" description="Helical" evidence="1">
    <location>
        <begin position="82"/>
        <end position="102"/>
    </location>
</feature>
<gene>
    <name evidence="2" type="ORF">R7226_27390</name>
</gene>
<sequence length="229" mass="24020">MSRPFPSPRLTGICLVVASLLVQIGYLVTPWEGESTTLAYHDSLRDHELQSQIAACFLHFGWTVWAPAAFGIVALLRPRGGWLLGIGGTLAIVGTITLPGLLVTDFYDLALAQSLPPAQAAEISDKASEYPLLPLLQIPAVVGAILGTTLLFFALWRASVVPLWVPLLVLVGTAITFVMPLTLASFAIGGGMAMVGGIFSGVRILKLDAPDVRQTSGPLPAEAVAPAAA</sequence>